<proteinExistence type="inferred from homology"/>
<accession>A0A8S3Z4Q6</accession>
<feature type="non-terminal residue" evidence="8">
    <location>
        <position position="226"/>
    </location>
</feature>
<evidence type="ECO:0000256" key="5">
    <source>
        <dbReference type="ARBA" id="ARBA00022827"/>
    </source>
</evidence>
<dbReference type="OrthoDB" id="2015447at2759"/>
<dbReference type="PANTHER" id="PTHR11530:SF11">
    <property type="entry name" value="D-ASPARTATE OXIDASE"/>
    <property type="match status" value="1"/>
</dbReference>
<protein>
    <recommendedName>
        <fullName evidence="7">FAD dependent oxidoreductase domain-containing protein</fullName>
    </recommendedName>
</protein>
<evidence type="ECO:0000313" key="9">
    <source>
        <dbReference type="Proteomes" id="UP000678393"/>
    </source>
</evidence>
<dbReference type="SUPFAM" id="SSF51971">
    <property type="entry name" value="Nucleotide-binding domain"/>
    <property type="match status" value="1"/>
</dbReference>
<name>A0A8S3Z4Q6_9EUPU</name>
<comment type="cofactor">
    <cofactor evidence="1">
        <name>FAD</name>
        <dbReference type="ChEBI" id="CHEBI:57692"/>
    </cofactor>
</comment>
<keyword evidence="4" id="KW-0285">Flavoprotein</keyword>
<organism evidence="8 9">
    <name type="scientific">Candidula unifasciata</name>
    <dbReference type="NCBI Taxonomy" id="100452"/>
    <lineage>
        <taxon>Eukaryota</taxon>
        <taxon>Metazoa</taxon>
        <taxon>Spiralia</taxon>
        <taxon>Lophotrochozoa</taxon>
        <taxon>Mollusca</taxon>
        <taxon>Gastropoda</taxon>
        <taxon>Heterobranchia</taxon>
        <taxon>Euthyneura</taxon>
        <taxon>Panpulmonata</taxon>
        <taxon>Eupulmonata</taxon>
        <taxon>Stylommatophora</taxon>
        <taxon>Helicina</taxon>
        <taxon>Helicoidea</taxon>
        <taxon>Geomitridae</taxon>
        <taxon>Candidula</taxon>
    </lineage>
</organism>
<dbReference type="InterPro" id="IPR006076">
    <property type="entry name" value="FAD-dep_OxRdtase"/>
</dbReference>
<evidence type="ECO:0000256" key="6">
    <source>
        <dbReference type="ARBA" id="ARBA00023002"/>
    </source>
</evidence>
<gene>
    <name evidence="8" type="ORF">CUNI_LOCUS8138</name>
</gene>
<dbReference type="GO" id="GO:0003884">
    <property type="term" value="F:D-amino-acid oxidase activity"/>
    <property type="evidence" value="ECO:0007669"/>
    <property type="project" value="InterPro"/>
</dbReference>
<evidence type="ECO:0000259" key="7">
    <source>
        <dbReference type="Pfam" id="PF01266"/>
    </source>
</evidence>
<dbReference type="PANTHER" id="PTHR11530">
    <property type="entry name" value="D-AMINO ACID OXIDASE"/>
    <property type="match status" value="1"/>
</dbReference>
<sequence>MVRVGVIGAGAVGLSSAVNIQKLIPHAKVTIIADKFGKDTTSNGAGGIFRPYLSHFSGLDEGIVRQWITDSWTYFKNLAISADAQESGQTLVSGIVFYNTPQDRDYELMAKLTYDFRELPSEQLQKLNINYKYGYTFTTVVTQTPKYLVWLMKKFQENGGTTQHKTVKSLSELYGEFDLVINCSGLGSRELVNDSSVYPVRGQLVSVYAPWVKNFYLTEDDVYLIP</sequence>
<dbReference type="GO" id="GO:0071949">
    <property type="term" value="F:FAD binding"/>
    <property type="evidence" value="ECO:0007669"/>
    <property type="project" value="InterPro"/>
</dbReference>
<evidence type="ECO:0000313" key="8">
    <source>
        <dbReference type="EMBL" id="CAG5122580.1"/>
    </source>
</evidence>
<dbReference type="Pfam" id="PF01266">
    <property type="entry name" value="DAO"/>
    <property type="match status" value="1"/>
</dbReference>
<reference evidence="8" key="1">
    <citation type="submission" date="2021-04" db="EMBL/GenBank/DDBJ databases">
        <authorList>
            <consortium name="Molecular Ecology Group"/>
        </authorList>
    </citation>
    <scope>NUCLEOTIDE SEQUENCE</scope>
</reference>
<dbReference type="Gene3D" id="3.40.50.720">
    <property type="entry name" value="NAD(P)-binding Rossmann-like Domain"/>
    <property type="match status" value="2"/>
</dbReference>
<comment type="similarity">
    <text evidence="3">Belongs to the DAMOX/DASOX family.</text>
</comment>
<evidence type="ECO:0000256" key="1">
    <source>
        <dbReference type="ARBA" id="ARBA00001974"/>
    </source>
</evidence>
<dbReference type="GO" id="GO:0019478">
    <property type="term" value="P:D-amino acid catabolic process"/>
    <property type="evidence" value="ECO:0007669"/>
    <property type="project" value="TreeGrafter"/>
</dbReference>
<keyword evidence="9" id="KW-1185">Reference proteome</keyword>
<keyword evidence="6" id="KW-0560">Oxidoreductase</keyword>
<keyword evidence="5" id="KW-0274">FAD</keyword>
<dbReference type="AlphaFoldDB" id="A0A8S3Z4Q6"/>
<dbReference type="Proteomes" id="UP000678393">
    <property type="component" value="Unassembled WGS sequence"/>
</dbReference>
<comment type="caution">
    <text evidence="8">The sequence shown here is derived from an EMBL/GenBank/DDBJ whole genome shotgun (WGS) entry which is preliminary data.</text>
</comment>
<comment type="subcellular location">
    <subcellularLocation>
        <location evidence="2">Peroxisome matrix</location>
    </subcellularLocation>
</comment>
<dbReference type="GO" id="GO:0005782">
    <property type="term" value="C:peroxisomal matrix"/>
    <property type="evidence" value="ECO:0007669"/>
    <property type="project" value="UniProtKB-SubCell"/>
</dbReference>
<dbReference type="EMBL" id="CAJHNH020001324">
    <property type="protein sequence ID" value="CAG5122580.1"/>
    <property type="molecule type" value="Genomic_DNA"/>
</dbReference>
<evidence type="ECO:0000256" key="3">
    <source>
        <dbReference type="ARBA" id="ARBA00006730"/>
    </source>
</evidence>
<dbReference type="InterPro" id="IPR023209">
    <property type="entry name" value="DAO"/>
</dbReference>
<feature type="domain" description="FAD dependent oxidoreductase" evidence="7">
    <location>
        <begin position="4"/>
        <end position="212"/>
    </location>
</feature>
<evidence type="ECO:0000256" key="4">
    <source>
        <dbReference type="ARBA" id="ARBA00022630"/>
    </source>
</evidence>
<evidence type="ECO:0000256" key="2">
    <source>
        <dbReference type="ARBA" id="ARBA00004253"/>
    </source>
</evidence>